<evidence type="ECO:0008006" key="3">
    <source>
        <dbReference type="Google" id="ProtNLM"/>
    </source>
</evidence>
<gene>
    <name evidence="1" type="ORF">NCTC12078_00692</name>
</gene>
<reference evidence="1 2" key="1">
    <citation type="submission" date="2019-02" db="EMBL/GenBank/DDBJ databases">
        <authorList>
            <consortium name="Pathogen Informatics"/>
        </authorList>
    </citation>
    <scope>NUCLEOTIDE SEQUENCE [LARGE SCALE GENOMIC DNA]</scope>
    <source>
        <strain evidence="1 2">3012STDY6944375</strain>
    </source>
</reference>
<evidence type="ECO:0000313" key="1">
    <source>
        <dbReference type="EMBL" id="VFB02712.1"/>
    </source>
</evidence>
<name>A0A4U8W977_9FLAO</name>
<organism evidence="1 2">
    <name type="scientific">Chryseobacterium taihuense</name>
    <dbReference type="NCBI Taxonomy" id="1141221"/>
    <lineage>
        <taxon>Bacteria</taxon>
        <taxon>Pseudomonadati</taxon>
        <taxon>Bacteroidota</taxon>
        <taxon>Flavobacteriia</taxon>
        <taxon>Flavobacteriales</taxon>
        <taxon>Weeksellaceae</taxon>
        <taxon>Chryseobacterium group</taxon>
        <taxon>Chryseobacterium</taxon>
    </lineage>
</organism>
<dbReference type="EMBL" id="LR215974">
    <property type="protein sequence ID" value="VFB02712.1"/>
    <property type="molecule type" value="Genomic_DNA"/>
</dbReference>
<dbReference type="InterPro" id="IPR010985">
    <property type="entry name" value="Ribbon_hlx_hlx"/>
</dbReference>
<sequence length="102" mass="12016">MLSEIEDDVIQHLFKLKNRQIIKVFARCALKQKARKSSNKMKSEKARSSSENKIKKSFVIRIDESTYKLLEKWANDEFRSVNGQIEFLLNQNLINSGRKKKE</sequence>
<accession>A0A4U8W977</accession>
<dbReference type="GO" id="GO:0006355">
    <property type="term" value="P:regulation of DNA-templated transcription"/>
    <property type="evidence" value="ECO:0007669"/>
    <property type="project" value="InterPro"/>
</dbReference>
<dbReference type="AlphaFoldDB" id="A0A4U8W977"/>
<evidence type="ECO:0000313" key="2">
    <source>
        <dbReference type="Proteomes" id="UP000290013"/>
    </source>
</evidence>
<dbReference type="SUPFAM" id="SSF47598">
    <property type="entry name" value="Ribbon-helix-helix"/>
    <property type="match status" value="1"/>
</dbReference>
<dbReference type="Proteomes" id="UP000290013">
    <property type="component" value="Chromosome"/>
</dbReference>
<proteinExistence type="predicted"/>
<dbReference type="KEGG" id="ctai:NCTC12078_00692"/>
<protein>
    <recommendedName>
        <fullName evidence="3">Arc-like DNA binding domain-containing protein</fullName>
    </recommendedName>
</protein>